<evidence type="ECO:0000256" key="11">
    <source>
        <dbReference type="ARBA" id="ARBA00023118"/>
    </source>
</evidence>
<dbReference type="GO" id="GO:0051536">
    <property type="term" value="F:iron-sulfur cluster binding"/>
    <property type="evidence" value="ECO:0007669"/>
    <property type="project" value="UniProtKB-KW"/>
</dbReference>
<evidence type="ECO:0000256" key="13">
    <source>
        <dbReference type="RuleBase" id="RU365022"/>
    </source>
</evidence>
<dbReference type="InterPro" id="IPR022765">
    <property type="entry name" value="Dna2/Cas4_DUF83"/>
</dbReference>
<sequence length="226" mass="26241">MKIRYTDDELLMLSGLQHFVFCPRQWSLIHIEQLWDENELTILGQILHQRVNKPEQSERRGNIVTLRSVSLVSYELGLYGLSDAVELHPASVSDGPSFTHPKYPGHWDIIPVEYKKGRPKRHNADRLQLCAEAACLEETYSVHIPFGYLFYGEIRHREQVIFDQYLRSELIETTERMHEVFANKETIPAVYSGKCRSCSLINQCLPKMNQKGSTSSYLKRNKLFTP</sequence>
<protein>
    <recommendedName>
        <fullName evidence="4 13">CRISPR-associated exonuclease Cas4</fullName>
        <ecNumber evidence="3 13">3.1.12.1</ecNumber>
    </recommendedName>
</protein>
<keyword evidence="6 13" id="KW-0479">Metal-binding</keyword>
<keyword evidence="8 13" id="KW-0269">Exonuclease</keyword>
<comment type="cofactor">
    <cofactor evidence="1">
        <name>[4Fe-4S] cluster</name>
        <dbReference type="ChEBI" id="CHEBI:49883"/>
    </cofactor>
</comment>
<dbReference type="GO" id="GO:0051607">
    <property type="term" value="P:defense response to virus"/>
    <property type="evidence" value="ECO:0007669"/>
    <property type="project" value="UniProtKB-KW"/>
</dbReference>
<evidence type="ECO:0000313" key="15">
    <source>
        <dbReference type="EMBL" id="SUB78266.1"/>
    </source>
</evidence>
<evidence type="ECO:0000256" key="1">
    <source>
        <dbReference type="ARBA" id="ARBA00001966"/>
    </source>
</evidence>
<name>A0A379DIV2_9PORP</name>
<dbReference type="Proteomes" id="UP000254263">
    <property type="component" value="Unassembled WGS sequence"/>
</dbReference>
<evidence type="ECO:0000256" key="6">
    <source>
        <dbReference type="ARBA" id="ARBA00022723"/>
    </source>
</evidence>
<organism evidence="15 16">
    <name type="scientific">Porphyromonas macacae</name>
    <dbReference type="NCBI Taxonomy" id="28115"/>
    <lineage>
        <taxon>Bacteria</taxon>
        <taxon>Pseudomonadati</taxon>
        <taxon>Bacteroidota</taxon>
        <taxon>Bacteroidia</taxon>
        <taxon>Bacteroidales</taxon>
        <taxon>Porphyromonadaceae</taxon>
        <taxon>Porphyromonas</taxon>
    </lineage>
</organism>
<keyword evidence="10 13" id="KW-0411">Iron-sulfur</keyword>
<evidence type="ECO:0000256" key="4">
    <source>
        <dbReference type="ARBA" id="ARBA00020049"/>
    </source>
</evidence>
<proteinExistence type="inferred from homology"/>
<evidence type="ECO:0000256" key="10">
    <source>
        <dbReference type="ARBA" id="ARBA00023014"/>
    </source>
</evidence>
<dbReference type="InterPro" id="IPR051827">
    <property type="entry name" value="Cas4_exonuclease"/>
</dbReference>
<dbReference type="NCBIfam" id="TIGR00372">
    <property type="entry name" value="cas4"/>
    <property type="match status" value="1"/>
</dbReference>
<evidence type="ECO:0000256" key="8">
    <source>
        <dbReference type="ARBA" id="ARBA00022839"/>
    </source>
</evidence>
<dbReference type="GO" id="GO:0004527">
    <property type="term" value="F:exonuclease activity"/>
    <property type="evidence" value="ECO:0007669"/>
    <property type="project" value="UniProtKB-KW"/>
</dbReference>
<keyword evidence="12 13" id="KW-0464">Manganese</keyword>
<keyword evidence="11 13" id="KW-0051">Antiviral defense</keyword>
<comment type="cofactor">
    <cofactor evidence="13">
        <name>iron-sulfur cluster</name>
        <dbReference type="ChEBI" id="CHEBI:30408"/>
    </cofactor>
</comment>
<dbReference type="EC" id="3.1.12.1" evidence="3 13"/>
<comment type="cofactor">
    <cofactor evidence="13">
        <name>Mg(2+)</name>
        <dbReference type="ChEBI" id="CHEBI:18420"/>
    </cofactor>
    <cofactor evidence="13">
        <name>Mn(2+)</name>
        <dbReference type="ChEBI" id="CHEBI:29035"/>
    </cofactor>
    <text evidence="13">Mg(2+) or Mn(2+) required for ssDNA cleavage activity.</text>
</comment>
<evidence type="ECO:0000313" key="16">
    <source>
        <dbReference type="Proteomes" id="UP000254263"/>
    </source>
</evidence>
<dbReference type="RefSeq" id="WP_018360777.1">
    <property type="nucleotide sequence ID" value="NZ_UGTI01000001.1"/>
</dbReference>
<dbReference type="InterPro" id="IPR011604">
    <property type="entry name" value="PDDEXK-like_dom_sf"/>
</dbReference>
<dbReference type="PANTHER" id="PTHR36531:SF6">
    <property type="entry name" value="DNA REPLICATION ATP-DEPENDENT HELICASE_NUCLEASE DNA2"/>
    <property type="match status" value="1"/>
</dbReference>
<dbReference type="GO" id="GO:0046872">
    <property type="term" value="F:metal ion binding"/>
    <property type="evidence" value="ECO:0007669"/>
    <property type="project" value="UniProtKB-KW"/>
</dbReference>
<evidence type="ECO:0000256" key="5">
    <source>
        <dbReference type="ARBA" id="ARBA00022722"/>
    </source>
</evidence>
<gene>
    <name evidence="15" type="ORF">NCTC13100_01419</name>
</gene>
<dbReference type="Gene3D" id="3.90.320.10">
    <property type="match status" value="1"/>
</dbReference>
<evidence type="ECO:0000256" key="12">
    <source>
        <dbReference type="ARBA" id="ARBA00023211"/>
    </source>
</evidence>
<evidence type="ECO:0000256" key="2">
    <source>
        <dbReference type="ARBA" id="ARBA00009189"/>
    </source>
</evidence>
<keyword evidence="7 13" id="KW-0378">Hydrolase</keyword>
<keyword evidence="5 13" id="KW-0540">Nuclease</keyword>
<accession>A0A379DIV2</accession>
<dbReference type="EMBL" id="UGTI01000001">
    <property type="protein sequence ID" value="SUB78266.1"/>
    <property type="molecule type" value="Genomic_DNA"/>
</dbReference>
<keyword evidence="9 13" id="KW-0408">Iron</keyword>
<evidence type="ECO:0000256" key="3">
    <source>
        <dbReference type="ARBA" id="ARBA00012768"/>
    </source>
</evidence>
<feature type="domain" description="DUF83" evidence="14">
    <location>
        <begin position="108"/>
        <end position="205"/>
    </location>
</feature>
<comment type="function">
    <text evidence="13">CRISPR (clustered regularly interspaced short palindromic repeat) is an adaptive immune system that provides protection against mobile genetic elements (viruses, transposable elements and conjugative plasmids). CRISPR clusters contain sequences complementary to antecedent mobile elements and target invading nucleic acids. CRISPR clusters are transcribed and processed into CRISPR RNA (crRNA).</text>
</comment>
<comment type="similarity">
    <text evidence="2 13">Belongs to the CRISPR-associated exonuclease Cas4 family.</text>
</comment>
<evidence type="ECO:0000256" key="9">
    <source>
        <dbReference type="ARBA" id="ARBA00023004"/>
    </source>
</evidence>
<reference evidence="15 16" key="1">
    <citation type="submission" date="2018-06" db="EMBL/GenBank/DDBJ databases">
        <authorList>
            <consortium name="Pathogen Informatics"/>
            <person name="Doyle S."/>
        </authorList>
    </citation>
    <scope>NUCLEOTIDE SEQUENCE [LARGE SCALE GENOMIC DNA]</scope>
    <source>
        <strain evidence="15 16">NCTC13100</strain>
    </source>
</reference>
<dbReference type="Pfam" id="PF01930">
    <property type="entry name" value="Cas_Cas4"/>
    <property type="match status" value="1"/>
</dbReference>
<dbReference type="PANTHER" id="PTHR36531">
    <property type="entry name" value="CRISPR-ASSOCIATED EXONUCLEASE CAS4"/>
    <property type="match status" value="1"/>
</dbReference>
<dbReference type="AlphaFoldDB" id="A0A379DIV2"/>
<dbReference type="InterPro" id="IPR013343">
    <property type="entry name" value="CRISPR-assoc_prot_Cas4"/>
</dbReference>
<evidence type="ECO:0000256" key="7">
    <source>
        <dbReference type="ARBA" id="ARBA00022801"/>
    </source>
</evidence>
<evidence type="ECO:0000259" key="14">
    <source>
        <dbReference type="Pfam" id="PF01930"/>
    </source>
</evidence>